<dbReference type="InterPro" id="IPR036443">
    <property type="entry name" value="Znf_RanBP2_sf"/>
</dbReference>
<comment type="caution">
    <text evidence="2">The sequence shown here is derived from an EMBL/GenBank/DDBJ whole genome shotgun (WGS) entry which is preliminary data.</text>
</comment>
<feature type="compositionally biased region" description="Polar residues" evidence="1">
    <location>
        <begin position="109"/>
        <end position="121"/>
    </location>
</feature>
<feature type="compositionally biased region" description="Polar residues" evidence="1">
    <location>
        <begin position="424"/>
        <end position="449"/>
    </location>
</feature>
<organism evidence="2 3">
    <name type="scientific">Puccinia graminis f. sp. tritici</name>
    <dbReference type="NCBI Taxonomy" id="56615"/>
    <lineage>
        <taxon>Eukaryota</taxon>
        <taxon>Fungi</taxon>
        <taxon>Dikarya</taxon>
        <taxon>Basidiomycota</taxon>
        <taxon>Pucciniomycotina</taxon>
        <taxon>Pucciniomycetes</taxon>
        <taxon>Pucciniales</taxon>
        <taxon>Pucciniaceae</taxon>
        <taxon>Puccinia</taxon>
    </lineage>
</organism>
<feature type="compositionally biased region" description="Polar residues" evidence="1">
    <location>
        <begin position="821"/>
        <end position="851"/>
    </location>
</feature>
<dbReference type="Proteomes" id="UP000325313">
    <property type="component" value="Unassembled WGS sequence"/>
</dbReference>
<feature type="compositionally biased region" description="Polar residues" evidence="1">
    <location>
        <begin position="243"/>
        <end position="269"/>
    </location>
</feature>
<feature type="region of interest" description="Disordered" evidence="1">
    <location>
        <begin position="187"/>
        <end position="224"/>
    </location>
</feature>
<dbReference type="SUPFAM" id="SSF90209">
    <property type="entry name" value="Ran binding protein zinc finger-like"/>
    <property type="match status" value="1"/>
</dbReference>
<dbReference type="AlphaFoldDB" id="A0A5B0MXQ9"/>
<feature type="region of interest" description="Disordered" evidence="1">
    <location>
        <begin position="240"/>
        <end position="269"/>
    </location>
</feature>
<evidence type="ECO:0000256" key="1">
    <source>
        <dbReference type="SAM" id="MobiDB-lite"/>
    </source>
</evidence>
<accession>A0A5B0MXQ9</accession>
<sequence>MENLTGRVLDEQLRSTYAAPSIDIQLVKHCHVKPPHTEIFPYPIRLARNMEFNLANPNSQCFDEVLEKLKQSMKAARSGGWIDSDSGSEIEIALEHSPHGGQAPGHPSRNGSAPRSINNHQHPLYIKDGIPGRRGDVEDKGHASLNSALAPLSANQKSVNPRVADVANLKSHPLTIASLNHHLIDHSTSSTTQEPRHSPLFDTPNSPYAPCTPSTPVSAGTSSGSPYVRHHFKWEYLPPATSAEGTHQPGSQPRFVESSSPPHNINSNETFWQKGFNQKDFRFPTESSPFRNEPPRHAYEIQRPVHSPSSMAFAPHNGYRSVSYSPVNYKSQSPSQQGFGFGYNNRRVAATELSSNNMNSNQPALEPPHKPWVMAAPPHESKPFIQNVINPASVSSVPFSLAPAAPIRFSAPEGDGQLKGSSLARETSSQSPIRDSDASVSSREATSAKAQSVISTAASSASVKDPNEEREKQAIRARLMGSSSIDNFQTRLQSFNKPLGAPSQPANGGHAGQAVNLPSMFHQLRFSNSTQPISAAPIRAHSSSESSPLRSISATYPINHSYGSPIFYSSNPHGAVSRHSPFGAASIASAPSNPSQMPQLAPKTPVTPIGFGVNGHPHTPNPSVPYSPASSVNKSPFVPVIVPAVPGIGGPVSTPLPGQVQPEEVRKSVKTQPPVVNTGNSGAMIPQPGDWMCICGFVNWRRRKVCMRCFPFADGNDSVGAMMALNAQRAALLAAGVQLPKDPPNSTQAMSNPSPALFQRPSIPSFQETIHQSADKQSTFGQVFSSPEAAFNNYPRPLEPVGRFNSQEQRGGLSPFDKTSPLGSLNSAPGTSLNRSPDGSQQVYREVTSQEAIEREPEPHSAISRPEKSSKSLRARLIAPGEEKQTEASSWEDVLSKSPRPRSFSMGAKSVWEPNEEMGQIGGLNLQDMNNPSKLENNPIGKEKNGISRSEDVLAGGQVVSGRLLPDSHQEHNTIHNIGNSVNRQRTTTSPSSSWQAIKALWQVELC</sequence>
<feature type="region of interest" description="Disordered" evidence="1">
    <location>
        <begin position="411"/>
        <end position="472"/>
    </location>
</feature>
<evidence type="ECO:0000313" key="3">
    <source>
        <dbReference type="Proteomes" id="UP000325313"/>
    </source>
</evidence>
<feature type="region of interest" description="Disordered" evidence="1">
    <location>
        <begin position="791"/>
        <end position="946"/>
    </location>
</feature>
<feature type="compositionally biased region" description="Basic and acidic residues" evidence="1">
    <location>
        <begin position="130"/>
        <end position="140"/>
    </location>
</feature>
<feature type="compositionally biased region" description="Polar residues" evidence="1">
    <location>
        <begin position="212"/>
        <end position="224"/>
    </location>
</feature>
<protein>
    <recommendedName>
        <fullName evidence="4">RanBP2-type domain-containing protein</fullName>
    </recommendedName>
</protein>
<dbReference type="Gene3D" id="4.10.1060.10">
    <property type="entry name" value="Zinc finger, RanBP2-type"/>
    <property type="match status" value="1"/>
</dbReference>
<proteinExistence type="predicted"/>
<evidence type="ECO:0000313" key="2">
    <source>
        <dbReference type="EMBL" id="KAA1081557.1"/>
    </source>
</evidence>
<feature type="region of interest" description="Disordered" evidence="1">
    <location>
        <begin position="96"/>
        <end position="140"/>
    </location>
</feature>
<reference evidence="2 3" key="1">
    <citation type="submission" date="2019-05" db="EMBL/GenBank/DDBJ databases">
        <title>Emergence of the Ug99 lineage of the wheat stem rust pathogen through somatic hybridization.</title>
        <authorList>
            <person name="Li F."/>
            <person name="Upadhyaya N.M."/>
            <person name="Sperschneider J."/>
            <person name="Matny O."/>
            <person name="Nguyen-Phuc H."/>
            <person name="Mago R."/>
            <person name="Raley C."/>
            <person name="Miller M.E."/>
            <person name="Silverstein K.A.T."/>
            <person name="Henningsen E."/>
            <person name="Hirsch C.D."/>
            <person name="Visser B."/>
            <person name="Pretorius Z.A."/>
            <person name="Steffenson B.J."/>
            <person name="Schwessinger B."/>
            <person name="Dodds P.N."/>
            <person name="Figueroa M."/>
        </authorList>
    </citation>
    <scope>NUCLEOTIDE SEQUENCE [LARGE SCALE GENOMIC DNA]</scope>
    <source>
        <strain evidence="2 3">Ug99</strain>
    </source>
</reference>
<feature type="compositionally biased region" description="Polar residues" evidence="1">
    <location>
        <begin position="927"/>
        <end position="936"/>
    </location>
</feature>
<dbReference type="EMBL" id="VDEP01000441">
    <property type="protein sequence ID" value="KAA1081557.1"/>
    <property type="molecule type" value="Genomic_DNA"/>
</dbReference>
<feature type="compositionally biased region" description="Low complexity" evidence="1">
    <location>
        <begin position="450"/>
        <end position="462"/>
    </location>
</feature>
<name>A0A5B0MXQ9_PUCGR</name>
<feature type="compositionally biased region" description="Basic and acidic residues" evidence="1">
    <location>
        <begin position="852"/>
        <end position="870"/>
    </location>
</feature>
<gene>
    <name evidence="2" type="ORF">PGTUg99_017025</name>
</gene>
<evidence type="ECO:0008006" key="4">
    <source>
        <dbReference type="Google" id="ProtNLM"/>
    </source>
</evidence>